<feature type="region of interest" description="Disordered" evidence="1">
    <location>
        <begin position="231"/>
        <end position="250"/>
    </location>
</feature>
<sequence length="327" mass="35210">MNSQTVGHGFISFGQPIPVSQLAEGSRTTAAQLDSATTTISEPVTLLNATSGLIATVQHVQRKISLHSALLQRTGASPALLGDRLHQFKKSIASLRDHLELAAGSEISTASQLDLDTLIVSLTACILTLSSLDDQVEQACRSVQSSKAAAAPASQCMQRSTHRISILNDQIARLASALRLRRREAMAEYILAKDFAAHMLQTDSLLCTRMRCLEDHFSTVPAELVRAGRSPPGYSVPKTAEQPPAYGSDSKGSVQVRAQFWSVFSGCRLGDIGGVTRVCLPVNCDELSTGELYSGRRNRGVGQGSGSLRRLWHKSGARAWGQKNNSW</sequence>
<evidence type="ECO:0000313" key="3">
    <source>
        <dbReference type="Proteomes" id="UP000027002"/>
    </source>
</evidence>
<gene>
    <name evidence="2" type="ORF">UV8b_05535</name>
</gene>
<reference evidence="2" key="1">
    <citation type="submission" date="2020-03" db="EMBL/GenBank/DDBJ databases">
        <title>A mixture of massive structural variations and highly conserved coding sequences in Ustilaginoidea virens genome.</title>
        <authorList>
            <person name="Zhang K."/>
            <person name="Zhao Z."/>
            <person name="Zhang Z."/>
            <person name="Li Y."/>
            <person name="Hsiang T."/>
            <person name="Sun W."/>
        </authorList>
    </citation>
    <scope>NUCLEOTIDE SEQUENCE</scope>
    <source>
        <strain evidence="2">UV-8b</strain>
    </source>
</reference>
<dbReference type="EMBL" id="CP072756">
    <property type="protein sequence ID" value="QUC21292.1"/>
    <property type="molecule type" value="Genomic_DNA"/>
</dbReference>
<keyword evidence="3" id="KW-1185">Reference proteome</keyword>
<dbReference type="AlphaFoldDB" id="A0A8E5MJ60"/>
<proteinExistence type="predicted"/>
<name>A0A8E5MJ60_USTVR</name>
<accession>A0A8E5MJ60</accession>
<protein>
    <submittedName>
        <fullName evidence="2">Uncharacterized protein</fullName>
    </submittedName>
</protein>
<dbReference type="KEGG" id="uvi:66066312"/>
<organism evidence="2 3">
    <name type="scientific">Ustilaginoidea virens</name>
    <name type="common">Rice false smut fungus</name>
    <name type="synonym">Villosiclava virens</name>
    <dbReference type="NCBI Taxonomy" id="1159556"/>
    <lineage>
        <taxon>Eukaryota</taxon>
        <taxon>Fungi</taxon>
        <taxon>Dikarya</taxon>
        <taxon>Ascomycota</taxon>
        <taxon>Pezizomycotina</taxon>
        <taxon>Sordariomycetes</taxon>
        <taxon>Hypocreomycetidae</taxon>
        <taxon>Hypocreales</taxon>
        <taxon>Clavicipitaceae</taxon>
        <taxon>Ustilaginoidea</taxon>
    </lineage>
</organism>
<dbReference type="GeneID" id="66066312"/>
<evidence type="ECO:0000256" key="1">
    <source>
        <dbReference type="SAM" id="MobiDB-lite"/>
    </source>
</evidence>
<dbReference type="Proteomes" id="UP000027002">
    <property type="component" value="Chromosome 4"/>
</dbReference>
<dbReference type="RefSeq" id="XP_042998965.1">
    <property type="nucleotide sequence ID" value="XM_043143032.1"/>
</dbReference>
<evidence type="ECO:0000313" key="2">
    <source>
        <dbReference type="EMBL" id="QUC21292.1"/>
    </source>
</evidence>